<evidence type="ECO:0000313" key="2">
    <source>
        <dbReference type="Proteomes" id="UP001202328"/>
    </source>
</evidence>
<name>A0AAD4TLE6_9MAGN</name>
<protein>
    <submittedName>
        <fullName evidence="1">Uncharacterized protein</fullName>
    </submittedName>
</protein>
<gene>
    <name evidence="1" type="ORF">MKW98_016785</name>
</gene>
<comment type="caution">
    <text evidence="1">The sequence shown here is derived from an EMBL/GenBank/DDBJ whole genome shotgun (WGS) entry which is preliminary data.</text>
</comment>
<evidence type="ECO:0000313" key="1">
    <source>
        <dbReference type="EMBL" id="KAI3960061.1"/>
    </source>
</evidence>
<accession>A0AAD4TLE6</accession>
<keyword evidence="2" id="KW-1185">Reference proteome</keyword>
<organism evidence="1 2">
    <name type="scientific">Papaver atlanticum</name>
    <dbReference type="NCBI Taxonomy" id="357466"/>
    <lineage>
        <taxon>Eukaryota</taxon>
        <taxon>Viridiplantae</taxon>
        <taxon>Streptophyta</taxon>
        <taxon>Embryophyta</taxon>
        <taxon>Tracheophyta</taxon>
        <taxon>Spermatophyta</taxon>
        <taxon>Magnoliopsida</taxon>
        <taxon>Ranunculales</taxon>
        <taxon>Papaveraceae</taxon>
        <taxon>Papaveroideae</taxon>
        <taxon>Papaver</taxon>
    </lineage>
</organism>
<dbReference type="EMBL" id="JAJJMB010000948">
    <property type="protein sequence ID" value="KAI3960061.1"/>
    <property type="molecule type" value="Genomic_DNA"/>
</dbReference>
<dbReference type="Proteomes" id="UP001202328">
    <property type="component" value="Unassembled WGS sequence"/>
</dbReference>
<dbReference type="AlphaFoldDB" id="A0AAD4TLE6"/>
<reference evidence="1" key="1">
    <citation type="submission" date="2022-04" db="EMBL/GenBank/DDBJ databases">
        <title>A functionally conserved STORR gene fusion in Papaver species that diverged 16.8 million years ago.</title>
        <authorList>
            <person name="Catania T."/>
        </authorList>
    </citation>
    <scope>NUCLEOTIDE SEQUENCE</scope>
    <source>
        <strain evidence="1">S-188037</strain>
    </source>
</reference>
<sequence length="116" mass="13470">MRNKSKTVRVTSAPTAEHCVKFCGSETKKGRKDSAREDENAFLCSFVRQQNPQQSVLEAKVRRSPTISVLWQLNPISSTKSSVRGQWLRFPLRLEQQRFPSLYSNPWFLRSLLCWP</sequence>
<proteinExistence type="predicted"/>